<dbReference type="STRING" id="114155.A0A4Q9PN67"/>
<sequence length="168" mass="18477">MADFSKPPPTMQRKSRVLAALDNPDFLYNTPPQPLPSAPILPPPSLGPYQTPIRQRPTTPSPSFDYESAYLGLVSSSQRQKRKSPDHESDDDDEREASGSSPAPPRGSRLIATQGFNLHYDQEGPVYPIDRGGPDQEMKMAEFVSRGIDNAAHGLTTQKAMEKLGLME</sequence>
<dbReference type="AlphaFoldDB" id="A0A4Q9PN67"/>
<dbReference type="EMBL" id="ML145164">
    <property type="protein sequence ID" value="TBU55697.1"/>
    <property type="molecule type" value="Genomic_DNA"/>
</dbReference>
<feature type="region of interest" description="Disordered" evidence="1">
    <location>
        <begin position="1"/>
        <end position="134"/>
    </location>
</feature>
<proteinExistence type="predicted"/>
<evidence type="ECO:0000313" key="3">
    <source>
        <dbReference type="Proteomes" id="UP000292082"/>
    </source>
</evidence>
<evidence type="ECO:0000313" key="2">
    <source>
        <dbReference type="EMBL" id="TBU55697.1"/>
    </source>
</evidence>
<accession>A0A4Q9PN67</accession>
<evidence type="ECO:0000256" key="1">
    <source>
        <dbReference type="SAM" id="MobiDB-lite"/>
    </source>
</evidence>
<gene>
    <name evidence="2" type="ORF">BD310DRAFT_950609</name>
</gene>
<organism evidence="2 3">
    <name type="scientific">Dichomitus squalens</name>
    <dbReference type="NCBI Taxonomy" id="114155"/>
    <lineage>
        <taxon>Eukaryota</taxon>
        <taxon>Fungi</taxon>
        <taxon>Dikarya</taxon>
        <taxon>Basidiomycota</taxon>
        <taxon>Agaricomycotina</taxon>
        <taxon>Agaricomycetes</taxon>
        <taxon>Polyporales</taxon>
        <taxon>Polyporaceae</taxon>
        <taxon>Dichomitus</taxon>
    </lineage>
</organism>
<reference evidence="2 3" key="1">
    <citation type="submission" date="2019-01" db="EMBL/GenBank/DDBJ databases">
        <title>Draft genome sequences of three monokaryotic isolates of the white-rot basidiomycete fungus Dichomitus squalens.</title>
        <authorList>
            <consortium name="DOE Joint Genome Institute"/>
            <person name="Lopez S.C."/>
            <person name="Andreopoulos B."/>
            <person name="Pangilinan J."/>
            <person name="Lipzen A."/>
            <person name="Riley R."/>
            <person name="Ahrendt S."/>
            <person name="Ng V."/>
            <person name="Barry K."/>
            <person name="Daum C."/>
            <person name="Grigoriev I.V."/>
            <person name="Hilden K.S."/>
            <person name="Makela M.R."/>
            <person name="de Vries R.P."/>
        </authorList>
    </citation>
    <scope>NUCLEOTIDE SEQUENCE [LARGE SCALE GENOMIC DNA]</scope>
    <source>
        <strain evidence="2 3">CBS 464.89</strain>
    </source>
</reference>
<feature type="compositionally biased region" description="Pro residues" evidence="1">
    <location>
        <begin position="31"/>
        <end position="46"/>
    </location>
</feature>
<feature type="compositionally biased region" description="Pro residues" evidence="1">
    <location>
        <begin position="1"/>
        <end position="10"/>
    </location>
</feature>
<protein>
    <submittedName>
        <fullName evidence="2">Uncharacterized protein</fullName>
    </submittedName>
</protein>
<keyword evidence="3" id="KW-1185">Reference proteome</keyword>
<feature type="compositionally biased region" description="Low complexity" evidence="1">
    <location>
        <begin position="98"/>
        <end position="109"/>
    </location>
</feature>
<name>A0A4Q9PN67_9APHY</name>
<feature type="compositionally biased region" description="Polar residues" evidence="1">
    <location>
        <begin position="52"/>
        <end position="62"/>
    </location>
</feature>
<dbReference type="Proteomes" id="UP000292082">
    <property type="component" value="Unassembled WGS sequence"/>
</dbReference>